<feature type="compositionally biased region" description="Gly residues" evidence="1">
    <location>
        <begin position="294"/>
        <end position="308"/>
    </location>
</feature>
<dbReference type="AlphaFoldDB" id="A0A222VUK7"/>
<keyword evidence="3" id="KW-1185">Reference proteome</keyword>
<feature type="compositionally biased region" description="Polar residues" evidence="1">
    <location>
        <begin position="311"/>
        <end position="326"/>
    </location>
</feature>
<feature type="region of interest" description="Disordered" evidence="1">
    <location>
        <begin position="291"/>
        <end position="326"/>
    </location>
</feature>
<dbReference type="EMBL" id="FMZE01000008">
    <property type="protein sequence ID" value="SDD42398.1"/>
    <property type="molecule type" value="Genomic_DNA"/>
</dbReference>
<dbReference type="Proteomes" id="UP000199494">
    <property type="component" value="Unassembled WGS sequence"/>
</dbReference>
<gene>
    <name evidence="2" type="ORF">SAMN05421630_108130</name>
</gene>
<reference evidence="2 3" key="1">
    <citation type="submission" date="2016-10" db="EMBL/GenBank/DDBJ databases">
        <authorList>
            <person name="de Groot N.N."/>
        </authorList>
    </citation>
    <scope>NUCLEOTIDE SEQUENCE [LARGE SCALE GENOMIC DNA]</scope>
    <source>
        <strain evidence="2 3">CGMCC 4.5506</strain>
    </source>
</reference>
<dbReference type="InterPro" id="IPR038332">
    <property type="entry name" value="PPE_sf"/>
</dbReference>
<dbReference type="STRING" id="530584.SAMN05421630_108130"/>
<feature type="region of interest" description="Disordered" evidence="1">
    <location>
        <begin position="1"/>
        <end position="25"/>
    </location>
</feature>
<proteinExistence type="predicted"/>
<name>A0A222VUK7_9PSEU</name>
<evidence type="ECO:0000256" key="1">
    <source>
        <dbReference type="SAM" id="MobiDB-lite"/>
    </source>
</evidence>
<dbReference type="KEGG" id="pmad:BAY61_23045"/>
<sequence>MMPDGNSLVADAPQDGPGPGPFTVGNGECGYAGGIGIAEPANDTFNDIEDGNWVQGGLGALDLAAESAAAAIDPFGWLMSSVASFLMEHIQPLKDMLDSVCGDPPVIQSYSETWGNVATRLEGTRVDFANAVKTGTAGWTGGGANAYRASCEEQEETLAGAASVAGSVSTVVMIMGEVVSFVRETVRGLIADLVGKLISWVLETVFSLGFGTPVVVARAVTAISKWATKIADLLKKLLETIREVSPLLGKLGDILAKILTVSGKVAGKVTGLDVIPAENIKPGGFLRYGDVDGPSGGPVSGPGHGDPSGGTSSMTDNTGTRVSPHR</sequence>
<evidence type="ECO:0000313" key="3">
    <source>
        <dbReference type="Proteomes" id="UP000199494"/>
    </source>
</evidence>
<accession>A0A222VUK7</accession>
<dbReference type="RefSeq" id="WP_185769986.1">
    <property type="nucleotide sequence ID" value="NZ_CP016353.1"/>
</dbReference>
<organism evidence="2 3">
    <name type="scientific">Prauserella marina</name>
    <dbReference type="NCBI Taxonomy" id="530584"/>
    <lineage>
        <taxon>Bacteria</taxon>
        <taxon>Bacillati</taxon>
        <taxon>Actinomycetota</taxon>
        <taxon>Actinomycetes</taxon>
        <taxon>Pseudonocardiales</taxon>
        <taxon>Pseudonocardiaceae</taxon>
        <taxon>Prauserella</taxon>
    </lineage>
</organism>
<protein>
    <submittedName>
        <fullName evidence="2">Uncharacterized protein</fullName>
    </submittedName>
</protein>
<dbReference type="Gene3D" id="1.20.1260.20">
    <property type="entry name" value="PPE superfamily"/>
    <property type="match status" value="1"/>
</dbReference>
<evidence type="ECO:0000313" key="2">
    <source>
        <dbReference type="EMBL" id="SDD42398.1"/>
    </source>
</evidence>